<keyword evidence="5" id="KW-0808">Transferase</keyword>
<dbReference type="PANTHER" id="PTHR13145:SF0">
    <property type="entry name" value="E3 UBIQUITIN-PROTEIN LIGASE MARCHF6"/>
    <property type="match status" value="1"/>
</dbReference>
<feature type="compositionally biased region" description="Low complexity" evidence="15">
    <location>
        <begin position="449"/>
        <end position="476"/>
    </location>
</feature>
<dbReference type="SUPFAM" id="SSF57850">
    <property type="entry name" value="RING/U-box"/>
    <property type="match status" value="1"/>
</dbReference>
<dbReference type="FunFam" id="3.30.40.10:FF:000287">
    <property type="entry name" value="RING finger membrane protein"/>
    <property type="match status" value="1"/>
</dbReference>
<feature type="transmembrane region" description="Helical" evidence="16">
    <location>
        <begin position="1103"/>
        <end position="1125"/>
    </location>
</feature>
<feature type="transmembrane region" description="Helical" evidence="16">
    <location>
        <begin position="1011"/>
        <end position="1030"/>
    </location>
</feature>
<keyword evidence="7" id="KW-0479">Metal-binding</keyword>
<evidence type="ECO:0000256" key="3">
    <source>
        <dbReference type="ARBA" id="ARBA00004906"/>
    </source>
</evidence>
<evidence type="ECO:0000256" key="8">
    <source>
        <dbReference type="ARBA" id="ARBA00022771"/>
    </source>
</evidence>
<dbReference type="Proteomes" id="UP000016932">
    <property type="component" value="Unassembled WGS sequence"/>
</dbReference>
<evidence type="ECO:0000256" key="11">
    <source>
        <dbReference type="ARBA" id="ARBA00022989"/>
    </source>
</evidence>
<accession>M2ZXW5</accession>
<dbReference type="GO" id="GO:0008270">
    <property type="term" value="F:zinc ion binding"/>
    <property type="evidence" value="ECO:0007669"/>
    <property type="project" value="UniProtKB-KW"/>
</dbReference>
<dbReference type="InterPro" id="IPR001841">
    <property type="entry name" value="Znf_RING"/>
</dbReference>
<feature type="compositionally biased region" description="Low complexity" evidence="15">
    <location>
        <begin position="400"/>
        <end position="416"/>
    </location>
</feature>
<gene>
    <name evidence="19" type="ORF">MYCFIDRAFT_187077</name>
</gene>
<feature type="compositionally biased region" description="Acidic residues" evidence="15">
    <location>
        <begin position="573"/>
        <end position="586"/>
    </location>
</feature>
<evidence type="ECO:0000256" key="1">
    <source>
        <dbReference type="ARBA" id="ARBA00000900"/>
    </source>
</evidence>
<dbReference type="InterPro" id="IPR011016">
    <property type="entry name" value="Znf_RING-CH"/>
</dbReference>
<feature type="region of interest" description="Disordered" evidence="15">
    <location>
        <begin position="1"/>
        <end position="29"/>
    </location>
</feature>
<feature type="transmembrane region" description="Helical" evidence="16">
    <location>
        <begin position="1454"/>
        <end position="1477"/>
    </location>
</feature>
<dbReference type="SMART" id="SM00744">
    <property type="entry name" value="RINGv"/>
    <property type="match status" value="1"/>
</dbReference>
<evidence type="ECO:0000256" key="12">
    <source>
        <dbReference type="ARBA" id="ARBA00023136"/>
    </source>
</evidence>
<evidence type="ECO:0000259" key="18">
    <source>
        <dbReference type="PROSITE" id="PS51292"/>
    </source>
</evidence>
<dbReference type="GO" id="GO:0061630">
    <property type="term" value="F:ubiquitin protein ligase activity"/>
    <property type="evidence" value="ECO:0007669"/>
    <property type="project" value="UniProtKB-EC"/>
</dbReference>
<dbReference type="PROSITE" id="PS51292">
    <property type="entry name" value="ZF_RING_CH"/>
    <property type="match status" value="1"/>
</dbReference>
<evidence type="ECO:0000313" key="19">
    <source>
        <dbReference type="EMBL" id="EME83784.1"/>
    </source>
</evidence>
<protein>
    <recommendedName>
        <fullName evidence="4">RING-type E3 ubiquitin transferase</fullName>
        <ecNumber evidence="4">2.3.2.27</ecNumber>
    </recommendedName>
</protein>
<dbReference type="Gene3D" id="3.30.40.10">
    <property type="entry name" value="Zinc/RING finger domain, C3HC4 (zinc finger)"/>
    <property type="match status" value="1"/>
</dbReference>
<dbReference type="KEGG" id="pfj:MYCFIDRAFT_187077"/>
<feature type="transmembrane region" description="Helical" evidence="16">
    <location>
        <begin position="1631"/>
        <end position="1651"/>
    </location>
</feature>
<feature type="transmembrane region" description="Helical" evidence="16">
    <location>
        <begin position="118"/>
        <end position="137"/>
    </location>
</feature>
<dbReference type="Pfam" id="PF23113">
    <property type="entry name" value="MARCHF6_C"/>
    <property type="match status" value="1"/>
</dbReference>
<comment type="pathway">
    <text evidence="3">Protein modification; protein ubiquitination.</text>
</comment>
<evidence type="ECO:0000256" key="4">
    <source>
        <dbReference type="ARBA" id="ARBA00012483"/>
    </source>
</evidence>
<dbReference type="eggNOG" id="KOG1609">
    <property type="taxonomic scope" value="Eukaryota"/>
</dbReference>
<feature type="compositionally biased region" description="Basic and acidic residues" evidence="15">
    <location>
        <begin position="546"/>
        <end position="566"/>
    </location>
</feature>
<dbReference type="RefSeq" id="XP_007924429.1">
    <property type="nucleotide sequence ID" value="XM_007926238.1"/>
</dbReference>
<feature type="region of interest" description="Disordered" evidence="15">
    <location>
        <begin position="386"/>
        <end position="429"/>
    </location>
</feature>
<feature type="transmembrane region" description="Helical" evidence="16">
    <location>
        <begin position="1587"/>
        <end position="1611"/>
    </location>
</feature>
<feature type="compositionally biased region" description="Basic and acidic residues" evidence="15">
    <location>
        <begin position="386"/>
        <end position="398"/>
    </location>
</feature>
<dbReference type="PROSITE" id="PS50089">
    <property type="entry name" value="ZF_RING_2"/>
    <property type="match status" value="1"/>
</dbReference>
<keyword evidence="14" id="KW-0175">Coiled coil</keyword>
<name>M2ZXW5_PSEFD</name>
<dbReference type="EC" id="2.3.2.27" evidence="4"/>
<dbReference type="InterPro" id="IPR056521">
    <property type="entry name" value="MARCHF6-like_C"/>
</dbReference>
<evidence type="ECO:0000256" key="9">
    <source>
        <dbReference type="ARBA" id="ARBA00022786"/>
    </source>
</evidence>
<keyword evidence="6 16" id="KW-0812">Transmembrane</keyword>
<evidence type="ECO:0000256" key="16">
    <source>
        <dbReference type="SAM" id="Phobius"/>
    </source>
</evidence>
<feature type="transmembrane region" description="Helical" evidence="16">
    <location>
        <begin position="1401"/>
        <end position="1419"/>
    </location>
</feature>
<evidence type="ECO:0000256" key="14">
    <source>
        <dbReference type="SAM" id="Coils"/>
    </source>
</evidence>
<feature type="compositionally biased region" description="Pro residues" evidence="15">
    <location>
        <begin position="1"/>
        <end position="11"/>
    </location>
</feature>
<dbReference type="GO" id="GO:0005789">
    <property type="term" value="C:endoplasmic reticulum membrane"/>
    <property type="evidence" value="ECO:0007669"/>
    <property type="project" value="TreeGrafter"/>
</dbReference>
<evidence type="ECO:0000256" key="15">
    <source>
        <dbReference type="SAM" id="MobiDB-lite"/>
    </source>
</evidence>
<feature type="transmembrane region" description="Helical" evidence="16">
    <location>
        <begin position="764"/>
        <end position="785"/>
    </location>
</feature>
<feature type="transmembrane region" description="Helical" evidence="16">
    <location>
        <begin position="1060"/>
        <end position="1083"/>
    </location>
</feature>
<keyword evidence="11 16" id="KW-1133">Transmembrane helix</keyword>
<dbReference type="STRING" id="383855.M2ZXW5"/>
<keyword evidence="8 13" id="KW-0863">Zinc-finger</keyword>
<evidence type="ECO:0000256" key="5">
    <source>
        <dbReference type="ARBA" id="ARBA00022679"/>
    </source>
</evidence>
<dbReference type="GeneID" id="19334899"/>
<dbReference type="InterPro" id="IPR013083">
    <property type="entry name" value="Znf_RING/FYVE/PHD"/>
</dbReference>
<feature type="region of interest" description="Disordered" evidence="15">
    <location>
        <begin position="641"/>
        <end position="661"/>
    </location>
</feature>
<feature type="domain" description="RING-type" evidence="17">
    <location>
        <begin position="31"/>
        <end position="78"/>
    </location>
</feature>
<dbReference type="OrthoDB" id="1108038at2759"/>
<feature type="compositionally biased region" description="Low complexity" evidence="15">
    <location>
        <begin position="491"/>
        <end position="501"/>
    </location>
</feature>
<feature type="compositionally biased region" description="Polar residues" evidence="15">
    <location>
        <begin position="588"/>
        <end position="600"/>
    </location>
</feature>
<proteinExistence type="predicted"/>
<feature type="domain" description="RING-CH-type" evidence="18">
    <location>
        <begin position="23"/>
        <end position="84"/>
    </location>
</feature>
<sequence length="1693" mass="187663">MNDPDIAPPSPRDTASSKGTAADSQNGGETCRICRSEGTPEEPLFYPCKCSGSIKFVHQECLMEWLSHSQKKHCELCKTPFRFTKLYDANMPTTLPWTVFLRRACVHLAVMTLRACRALLVSAVWLLLLPYLVRWAWRWMFWMADVGWAREAYLSKTQAAMLRQQAQNEASQLIHNATSSLPDSLYATFEQLLGSSFGLGTTGGTKTSQPVDAMGMIGEALSALKNATGMAHEQDSHNTTTYSAHASPSILSSWTYISELTNSTYLNQIILDIFEGQLITCVVIVGFILVFLIREWVVQQQPLVNLDNINNAQRALQRQERQLQRQIRIQERQAERLEQARQRLLHLQENEGTQPESAEQSLQGIRWIGWENLYFLIDSATEDLRDAGDNEEARERFKSASRTASPSPESSSSARRPPMPTRDSSSRAAQIQRVLEEADGVLAAHGRHSSAASSPRSTKVEPSTTSPSLASPPSSSNGSWLAVPHPDEQESQNAAEEQAQEPVIDHTDIFQDNNDEMPITNAGPDAKINIKRTGKGKGRAIVPEPTEDKSEHRPTLTTHELRRRLLEITPSAGDDEDEDEHDDDLEPQVTNSDTLVNSRAETADTLQRPDAESPSSLGVASAYPDEAIDQAVEQVRGAGLADDNGLENSDSPAAVNAGPVDVPPSRWQRLADWFWGDIQAQAPEPVPPPAEEWLDEDDEDEEAPFVHIQNGQPLIAGHAHDEALIGNDPEVVAAAQQAGLDAEAVEDAEDLEGIFELIGFQGPIIGLFQTSCFCAILVCGTVYGAVGMPYIGGKIVLSFLGAPMEFVIKTPLQILSFVTDIIVDLALLVFGWSTVVAALFTDWVLAMMQKWIPHLVDHSVTKWISDVASSTAASAGHRLQNLIMSGNEPVDDFGWNAALLGASAHSHASLMTLKHEADAVLAFVRGSVTSIVETISAGSASLAWKRLIDALSTITRVPALAAASVETLQRNVSPLVSALRGLRYGSLTFPSSESKPLDPTLVYWSTTDRTWAVLTGYVALAAIAAVYVAIDKNFTRSQTGQKTEKMVRDSLRQAGGVMKVILIISIEMLVFPLYCGLLLDIAFLPLFQSASVASRWVFAMKAPYTFCFVHWFIGTCYMFHFALFVGMCRKILRKGVLWFIRDPDDPTFHPVRDVLERNVTTQLRKIAFSALVYGALVILCLGGVIWGIGKVFSGIFPIHLISTEPFLEFPFDLLVFAFMTPVLFRYLKPSTAVNAMYSWWLRRCARFLRLSHFMFDDRRKDEEGRHVRKTWTSFLLFRKANIDEATVTLADQTDVPEVYFKRDGKYVLTPCNDQYRPPKPGEATLHVEDGNVFIADKEGKKNEHFCTVYVPPFFRLRVTLFMVCLWMFSAMTGLCVTLLPLCFGRMVLSAVLPPHVMVNDIYPYSIGAYFFGSLLYIILHGGPTARSLREKADIDLKAWTDAAKKYTLQAAKCFYVYGFLAMLPLVFALLLQFYFILPLHTYLVANLAPALKEAAANGTNSTATNFLNTTLTAFATKGNQTESLDQLSPTLADHAVHIFSDYALGFLYLRIALRAITSTPTSRAAEAVRRITANGYFNPDARLATRFFILPITLLSITLLTAPLGLANAFLNFLTWASISLPETLVLMINRYSYPMTAACILALLGSTEVVKATGRWRARIRDEVYLVGERLHNFGERRPPVGSRSVVRRERG</sequence>
<evidence type="ECO:0000256" key="2">
    <source>
        <dbReference type="ARBA" id="ARBA00004141"/>
    </source>
</evidence>
<dbReference type="EMBL" id="KB446557">
    <property type="protein sequence ID" value="EME83784.1"/>
    <property type="molecule type" value="Genomic_DNA"/>
</dbReference>
<organism evidence="19 20">
    <name type="scientific">Pseudocercospora fijiensis (strain CIRAD86)</name>
    <name type="common">Black leaf streak disease fungus</name>
    <name type="synonym">Mycosphaerella fijiensis</name>
    <dbReference type="NCBI Taxonomy" id="383855"/>
    <lineage>
        <taxon>Eukaryota</taxon>
        <taxon>Fungi</taxon>
        <taxon>Dikarya</taxon>
        <taxon>Ascomycota</taxon>
        <taxon>Pezizomycotina</taxon>
        <taxon>Dothideomycetes</taxon>
        <taxon>Dothideomycetidae</taxon>
        <taxon>Mycosphaerellales</taxon>
        <taxon>Mycosphaerellaceae</taxon>
        <taxon>Pseudocercospora</taxon>
    </lineage>
</organism>
<keyword evidence="20" id="KW-1185">Reference proteome</keyword>
<keyword evidence="10" id="KW-0862">Zinc</keyword>
<comment type="subcellular location">
    <subcellularLocation>
        <location evidence="2">Membrane</location>
        <topology evidence="2">Multi-pass membrane protein</topology>
    </subcellularLocation>
</comment>
<keyword evidence="9" id="KW-0833">Ubl conjugation pathway</keyword>
<evidence type="ECO:0000256" key="13">
    <source>
        <dbReference type="PROSITE-ProRule" id="PRU00175"/>
    </source>
</evidence>
<reference evidence="19 20" key="1">
    <citation type="journal article" date="2012" name="PLoS Pathog.">
        <title>Diverse lifestyles and strategies of plant pathogenesis encoded in the genomes of eighteen Dothideomycetes fungi.</title>
        <authorList>
            <person name="Ohm R.A."/>
            <person name="Feau N."/>
            <person name="Henrissat B."/>
            <person name="Schoch C.L."/>
            <person name="Horwitz B.A."/>
            <person name="Barry K.W."/>
            <person name="Condon B.J."/>
            <person name="Copeland A.C."/>
            <person name="Dhillon B."/>
            <person name="Glaser F."/>
            <person name="Hesse C.N."/>
            <person name="Kosti I."/>
            <person name="LaButti K."/>
            <person name="Lindquist E.A."/>
            <person name="Lucas S."/>
            <person name="Salamov A.A."/>
            <person name="Bradshaw R.E."/>
            <person name="Ciuffetti L."/>
            <person name="Hamelin R.C."/>
            <person name="Kema G.H.J."/>
            <person name="Lawrence C."/>
            <person name="Scott J.A."/>
            <person name="Spatafora J.W."/>
            <person name="Turgeon B.G."/>
            <person name="de Wit P.J.G.M."/>
            <person name="Zhong S."/>
            <person name="Goodwin S.B."/>
            <person name="Grigoriev I.V."/>
        </authorList>
    </citation>
    <scope>NUCLEOTIDE SEQUENCE [LARGE SCALE GENOMIC DNA]</scope>
    <source>
        <strain evidence="19 20">CIRAD86</strain>
    </source>
</reference>
<feature type="transmembrane region" description="Helical" evidence="16">
    <location>
        <begin position="815"/>
        <end position="840"/>
    </location>
</feature>
<evidence type="ECO:0000256" key="10">
    <source>
        <dbReference type="ARBA" id="ARBA00022833"/>
    </source>
</evidence>
<feature type="compositionally biased region" description="Basic residues" evidence="15">
    <location>
        <begin position="529"/>
        <end position="538"/>
    </location>
</feature>
<dbReference type="VEuPathDB" id="FungiDB:MYCFIDRAFT_187077"/>
<feature type="transmembrane region" description="Helical" evidence="16">
    <location>
        <begin position="1209"/>
        <end position="1227"/>
    </location>
</feature>
<dbReference type="CDD" id="cd16702">
    <property type="entry name" value="RING_CH-C4HC3_MARCH6"/>
    <property type="match status" value="1"/>
</dbReference>
<keyword evidence="12 16" id="KW-0472">Membrane</keyword>
<evidence type="ECO:0000256" key="7">
    <source>
        <dbReference type="ARBA" id="ARBA00022723"/>
    </source>
</evidence>
<feature type="compositionally biased region" description="Polar residues" evidence="15">
    <location>
        <begin position="13"/>
        <end position="28"/>
    </location>
</feature>
<feature type="region of interest" description="Disordered" evidence="15">
    <location>
        <begin position="443"/>
        <end position="502"/>
    </location>
</feature>
<dbReference type="GO" id="GO:0036503">
    <property type="term" value="P:ERAD pathway"/>
    <property type="evidence" value="ECO:0007669"/>
    <property type="project" value="TreeGrafter"/>
</dbReference>
<dbReference type="PANTHER" id="PTHR13145">
    <property type="entry name" value="SSM4 PROTEIN"/>
    <property type="match status" value="1"/>
</dbReference>
<dbReference type="Pfam" id="PF12906">
    <property type="entry name" value="RINGv"/>
    <property type="match status" value="1"/>
</dbReference>
<feature type="coiled-coil region" evidence="14">
    <location>
        <begin position="306"/>
        <end position="350"/>
    </location>
</feature>
<evidence type="ECO:0000259" key="17">
    <source>
        <dbReference type="PROSITE" id="PS50089"/>
    </source>
</evidence>
<evidence type="ECO:0000313" key="20">
    <source>
        <dbReference type="Proteomes" id="UP000016932"/>
    </source>
</evidence>
<comment type="catalytic activity">
    <reaction evidence="1">
        <text>S-ubiquitinyl-[E2 ubiquitin-conjugating enzyme]-L-cysteine + [acceptor protein]-L-lysine = [E2 ubiquitin-conjugating enzyme]-L-cysteine + N(6)-ubiquitinyl-[acceptor protein]-L-lysine.</text>
        <dbReference type="EC" id="2.3.2.27"/>
    </reaction>
</comment>
<feature type="region of interest" description="Disordered" evidence="15">
    <location>
        <begin position="516"/>
        <end position="619"/>
    </location>
</feature>
<dbReference type="HOGENOM" id="CLU_001266_1_0_1"/>
<feature type="transmembrane region" description="Helical" evidence="16">
    <location>
        <begin position="1166"/>
        <end position="1189"/>
    </location>
</feature>
<feature type="transmembrane region" description="Helical" evidence="16">
    <location>
        <begin position="1358"/>
        <end position="1381"/>
    </location>
</feature>
<feature type="transmembrane region" description="Helical" evidence="16">
    <location>
        <begin position="1534"/>
        <end position="1553"/>
    </location>
</feature>
<evidence type="ECO:0000256" key="6">
    <source>
        <dbReference type="ARBA" id="ARBA00022692"/>
    </source>
</evidence>